<feature type="binding site" evidence="8">
    <location>
        <position position="87"/>
    </location>
    <ligand>
        <name>Zn(2+)</name>
        <dbReference type="ChEBI" id="CHEBI:29105"/>
    </ligand>
</feature>
<keyword evidence="6 10" id="KW-0413">Isomerase</keyword>
<dbReference type="RefSeq" id="WP_167151985.1">
    <property type="nucleotide sequence ID" value="NZ_JAAMOX010000003.1"/>
</dbReference>
<sequence>MLVQIANTTRDYAWGSTSAIPKILGLPVSEVPRAELWLGTHERSPSWVVHPDGANEALGSWLARMGSPTAPRFLMKILAAARPLSLQVHPSTEQAIAGYEREDAAGIPLDADHRNYRDRSHKPEVVVALSETFEALSGFRPLAEVASELQYVLAETATNGSPQFAEAAASVARFLFDIESESDTLAEEARRPALTDWLFCADNDVFQLQSSLERLVRHLAQGETVSPNLVTFLDLSTRYPGDPGALISLLLHRVTLHKGEALFLPAGNIHAYLEGTGVEVMASSDNVLRGGLTAKHIDTAELSRVLDFSTLPVPLLAPTDVSPGITAWQPAVDDFCVWRATPSANAPVSVIWQGTLFGIVVEGSVVVTTPESSLTLVAGQCFAGLLKHPEAALLVSGSGTVFVATAGTQPA</sequence>
<evidence type="ECO:0000256" key="7">
    <source>
        <dbReference type="PIRSR" id="PIRSR001480-1"/>
    </source>
</evidence>
<dbReference type="AlphaFoldDB" id="A0A7X5TTX6"/>
<comment type="catalytic activity">
    <reaction evidence="1">
        <text>D-mannose 6-phosphate = D-fructose 6-phosphate</text>
        <dbReference type="Rhea" id="RHEA:12356"/>
        <dbReference type="ChEBI" id="CHEBI:58735"/>
        <dbReference type="ChEBI" id="CHEBI:61527"/>
        <dbReference type="EC" id="5.3.1.8"/>
    </reaction>
</comment>
<evidence type="ECO:0000313" key="11">
    <source>
        <dbReference type="Proteomes" id="UP000541033"/>
    </source>
</evidence>
<evidence type="ECO:0000256" key="3">
    <source>
        <dbReference type="ARBA" id="ARBA00011956"/>
    </source>
</evidence>
<proteinExistence type="inferred from homology"/>
<feature type="binding site" evidence="8">
    <location>
        <position position="270"/>
    </location>
    <ligand>
        <name>Zn(2+)</name>
        <dbReference type="ChEBI" id="CHEBI:29105"/>
    </ligand>
</feature>
<dbReference type="PRINTS" id="PR00714">
    <property type="entry name" value="MAN6PISMRASE"/>
</dbReference>
<evidence type="ECO:0000259" key="9">
    <source>
        <dbReference type="Pfam" id="PF20511"/>
    </source>
</evidence>
<dbReference type="InterPro" id="IPR011051">
    <property type="entry name" value="RmlC_Cupin_sf"/>
</dbReference>
<protein>
    <recommendedName>
        <fullName evidence="3">mannose-6-phosphate isomerase</fullName>
        <ecNumber evidence="3">5.3.1.8</ecNumber>
    </recommendedName>
</protein>
<dbReference type="PANTHER" id="PTHR10309:SF0">
    <property type="entry name" value="MANNOSE-6-PHOSPHATE ISOMERASE"/>
    <property type="match status" value="1"/>
</dbReference>
<dbReference type="GO" id="GO:0005829">
    <property type="term" value="C:cytosol"/>
    <property type="evidence" value="ECO:0007669"/>
    <property type="project" value="TreeGrafter"/>
</dbReference>
<evidence type="ECO:0000256" key="8">
    <source>
        <dbReference type="PIRSR" id="PIRSR001480-2"/>
    </source>
</evidence>
<dbReference type="GO" id="GO:0004476">
    <property type="term" value="F:mannose-6-phosphate isomerase activity"/>
    <property type="evidence" value="ECO:0007669"/>
    <property type="project" value="UniProtKB-EC"/>
</dbReference>
<keyword evidence="11" id="KW-1185">Reference proteome</keyword>
<dbReference type="InterPro" id="IPR014710">
    <property type="entry name" value="RmlC-like_jellyroll"/>
</dbReference>
<dbReference type="PIRSF" id="PIRSF001480">
    <property type="entry name" value="Mannose-6-phosphate_isomerase"/>
    <property type="match status" value="1"/>
</dbReference>
<accession>A0A7X5TTX6</accession>
<dbReference type="InterPro" id="IPR046457">
    <property type="entry name" value="PMI_typeI_cat"/>
</dbReference>
<feature type="domain" description="Phosphomannose isomerase type I catalytic" evidence="9">
    <location>
        <begin position="3"/>
        <end position="142"/>
    </location>
</feature>
<comment type="similarity">
    <text evidence="2">Belongs to the mannose-6-phosphate isomerase type 1 family.</text>
</comment>
<keyword evidence="5 8" id="KW-0862">Zinc</keyword>
<dbReference type="Proteomes" id="UP000541033">
    <property type="component" value="Unassembled WGS sequence"/>
</dbReference>
<keyword evidence="4 8" id="KW-0479">Metal-binding</keyword>
<feature type="active site" evidence="7">
    <location>
        <position position="289"/>
    </location>
</feature>
<evidence type="ECO:0000256" key="2">
    <source>
        <dbReference type="ARBA" id="ARBA00010772"/>
    </source>
</evidence>
<dbReference type="Gene3D" id="2.60.120.10">
    <property type="entry name" value="Jelly Rolls"/>
    <property type="match status" value="2"/>
</dbReference>
<dbReference type="GO" id="GO:0009298">
    <property type="term" value="P:GDP-mannose biosynthetic process"/>
    <property type="evidence" value="ECO:0007669"/>
    <property type="project" value="InterPro"/>
</dbReference>
<dbReference type="CDD" id="cd07011">
    <property type="entry name" value="cupin_PMI_type_I_N"/>
    <property type="match status" value="1"/>
</dbReference>
<dbReference type="InterPro" id="IPR016305">
    <property type="entry name" value="Mannose-6-P_Isomerase"/>
</dbReference>
<name>A0A7X5TTX6_9MICO</name>
<comment type="caution">
    <text evidence="10">The sequence shown here is derived from an EMBL/GenBank/DDBJ whole genome shotgun (WGS) entry which is preliminary data.</text>
</comment>
<evidence type="ECO:0000256" key="6">
    <source>
        <dbReference type="ARBA" id="ARBA00023235"/>
    </source>
</evidence>
<dbReference type="InterPro" id="IPR001250">
    <property type="entry name" value="Man6P_Isoase-1"/>
</dbReference>
<evidence type="ECO:0000313" key="10">
    <source>
        <dbReference type="EMBL" id="NIH55086.1"/>
    </source>
</evidence>
<comment type="cofactor">
    <cofactor evidence="8">
        <name>Zn(2+)</name>
        <dbReference type="ChEBI" id="CHEBI:29105"/>
    </cofactor>
    <text evidence="8">Binds 1 zinc ion per subunit.</text>
</comment>
<reference evidence="10 11" key="1">
    <citation type="submission" date="2020-02" db="EMBL/GenBank/DDBJ databases">
        <title>Sequencing the genomes of 1000 actinobacteria strains.</title>
        <authorList>
            <person name="Klenk H.-P."/>
        </authorList>
    </citation>
    <scope>NUCLEOTIDE SEQUENCE [LARGE SCALE GENOMIC DNA]</scope>
    <source>
        <strain evidence="10 11">DSM 27960</strain>
    </source>
</reference>
<gene>
    <name evidence="10" type="ORF">FHX76_003001</name>
</gene>
<dbReference type="EC" id="5.3.1.8" evidence="3"/>
<evidence type="ECO:0000256" key="5">
    <source>
        <dbReference type="ARBA" id="ARBA00022833"/>
    </source>
</evidence>
<dbReference type="Pfam" id="PF20511">
    <property type="entry name" value="PMI_typeI_cat"/>
    <property type="match status" value="1"/>
</dbReference>
<dbReference type="GO" id="GO:0005975">
    <property type="term" value="P:carbohydrate metabolic process"/>
    <property type="evidence" value="ECO:0007669"/>
    <property type="project" value="InterPro"/>
</dbReference>
<evidence type="ECO:0000256" key="4">
    <source>
        <dbReference type="ARBA" id="ARBA00022723"/>
    </source>
</evidence>
<organism evidence="10 11">
    <name type="scientific">Lysinibacter cavernae</name>
    <dbReference type="NCBI Taxonomy" id="1640652"/>
    <lineage>
        <taxon>Bacteria</taxon>
        <taxon>Bacillati</taxon>
        <taxon>Actinomycetota</taxon>
        <taxon>Actinomycetes</taxon>
        <taxon>Micrococcales</taxon>
        <taxon>Microbacteriaceae</taxon>
        <taxon>Lysinibacter</taxon>
    </lineage>
</organism>
<dbReference type="NCBIfam" id="TIGR00218">
    <property type="entry name" value="manA"/>
    <property type="match status" value="1"/>
</dbReference>
<feature type="binding site" evidence="8">
    <location>
        <position position="89"/>
    </location>
    <ligand>
        <name>Zn(2+)</name>
        <dbReference type="ChEBI" id="CHEBI:29105"/>
    </ligand>
</feature>
<dbReference type="GO" id="GO:0008270">
    <property type="term" value="F:zinc ion binding"/>
    <property type="evidence" value="ECO:0007669"/>
    <property type="project" value="InterPro"/>
</dbReference>
<dbReference type="EMBL" id="JAAMOX010000003">
    <property type="protein sequence ID" value="NIH55086.1"/>
    <property type="molecule type" value="Genomic_DNA"/>
</dbReference>
<evidence type="ECO:0000256" key="1">
    <source>
        <dbReference type="ARBA" id="ARBA00000757"/>
    </source>
</evidence>
<dbReference type="SUPFAM" id="SSF51182">
    <property type="entry name" value="RmlC-like cupins"/>
    <property type="match status" value="1"/>
</dbReference>
<feature type="binding site" evidence="8">
    <location>
        <position position="124"/>
    </location>
    <ligand>
        <name>Zn(2+)</name>
        <dbReference type="ChEBI" id="CHEBI:29105"/>
    </ligand>
</feature>
<dbReference type="Gene3D" id="1.10.441.10">
    <property type="entry name" value="Phosphomannose Isomerase, domain 2"/>
    <property type="match status" value="1"/>
</dbReference>
<dbReference type="PANTHER" id="PTHR10309">
    <property type="entry name" value="MANNOSE-6-PHOSPHATE ISOMERASE"/>
    <property type="match status" value="1"/>
</dbReference>